<sequence length="248" mass="27050">MQQSTESSLDPFFGDIECARQVLRLLHPSAVAAVAGVNRTWRDYAYDNHLWKELCTEEYGKPPKGAHRPSEEVSTGMRSKDTESFSWARHYRNLATGPDRWRVSAKETLNVLHEGIHSTDLHCLTFTPSPKGVPNSRLAVGGMDGAIRIWQQRLVVGKDGKCMRKWGEGAHAQPTFKIPAAHAGMVTGVEPLGSRGLLSAGSDNLLQIFHGAQLVMADGGPEGVNSDSDGGPEGRPAVMRMAGLRRQL</sequence>
<evidence type="ECO:0000313" key="3">
    <source>
        <dbReference type="EMBL" id="KAK3265785.1"/>
    </source>
</evidence>
<dbReference type="InterPro" id="IPR001810">
    <property type="entry name" value="F-box_dom"/>
</dbReference>
<reference evidence="3 4" key="1">
    <citation type="journal article" date="2015" name="Genome Biol. Evol.">
        <title>Comparative Genomics of a Bacterivorous Green Alga Reveals Evolutionary Causalities and Consequences of Phago-Mixotrophic Mode of Nutrition.</title>
        <authorList>
            <person name="Burns J.A."/>
            <person name="Paasch A."/>
            <person name="Narechania A."/>
            <person name="Kim E."/>
        </authorList>
    </citation>
    <scope>NUCLEOTIDE SEQUENCE [LARGE SCALE GENOMIC DNA]</scope>
    <source>
        <strain evidence="3 4">PLY_AMNH</strain>
    </source>
</reference>
<evidence type="ECO:0000256" key="1">
    <source>
        <dbReference type="PROSITE-ProRule" id="PRU00221"/>
    </source>
</evidence>
<comment type="caution">
    <text evidence="3">The sequence shown here is derived from an EMBL/GenBank/DDBJ whole genome shotgun (WGS) entry which is preliminary data.</text>
</comment>
<feature type="repeat" description="WD" evidence="1">
    <location>
        <begin position="117"/>
        <end position="151"/>
    </location>
</feature>
<keyword evidence="4" id="KW-1185">Reference proteome</keyword>
<dbReference type="Gene3D" id="1.20.1280.50">
    <property type="match status" value="1"/>
</dbReference>
<accession>A0AAE0FUB0</accession>
<dbReference type="PROSITE" id="PS50082">
    <property type="entry name" value="WD_REPEATS_2"/>
    <property type="match status" value="1"/>
</dbReference>
<gene>
    <name evidence="3" type="ORF">CYMTET_25561</name>
</gene>
<dbReference type="Pfam" id="PF12937">
    <property type="entry name" value="F-box-like"/>
    <property type="match status" value="1"/>
</dbReference>
<dbReference type="AlphaFoldDB" id="A0AAE0FUB0"/>
<proteinExistence type="predicted"/>
<dbReference type="InterPro" id="IPR001680">
    <property type="entry name" value="WD40_rpt"/>
</dbReference>
<organism evidence="3 4">
    <name type="scientific">Cymbomonas tetramitiformis</name>
    <dbReference type="NCBI Taxonomy" id="36881"/>
    <lineage>
        <taxon>Eukaryota</taxon>
        <taxon>Viridiplantae</taxon>
        <taxon>Chlorophyta</taxon>
        <taxon>Pyramimonadophyceae</taxon>
        <taxon>Pyramimonadales</taxon>
        <taxon>Pyramimonadaceae</taxon>
        <taxon>Cymbomonas</taxon>
    </lineage>
</organism>
<dbReference type="InterPro" id="IPR036322">
    <property type="entry name" value="WD40_repeat_dom_sf"/>
</dbReference>
<dbReference type="Proteomes" id="UP001190700">
    <property type="component" value="Unassembled WGS sequence"/>
</dbReference>
<protein>
    <recommendedName>
        <fullName evidence="2">F-box domain-containing protein</fullName>
    </recommendedName>
</protein>
<name>A0AAE0FUB0_9CHLO</name>
<dbReference type="InterPro" id="IPR015943">
    <property type="entry name" value="WD40/YVTN_repeat-like_dom_sf"/>
</dbReference>
<dbReference type="SUPFAM" id="SSF81383">
    <property type="entry name" value="F-box domain"/>
    <property type="match status" value="1"/>
</dbReference>
<keyword evidence="1" id="KW-0853">WD repeat</keyword>
<dbReference type="EMBL" id="LGRX02013709">
    <property type="protein sequence ID" value="KAK3265785.1"/>
    <property type="molecule type" value="Genomic_DNA"/>
</dbReference>
<evidence type="ECO:0000259" key="2">
    <source>
        <dbReference type="Pfam" id="PF12937"/>
    </source>
</evidence>
<feature type="domain" description="F-box" evidence="2">
    <location>
        <begin position="19"/>
        <end position="56"/>
    </location>
</feature>
<dbReference type="SUPFAM" id="SSF50978">
    <property type="entry name" value="WD40 repeat-like"/>
    <property type="match status" value="1"/>
</dbReference>
<dbReference type="Gene3D" id="2.130.10.10">
    <property type="entry name" value="YVTN repeat-like/Quinoprotein amine dehydrogenase"/>
    <property type="match status" value="1"/>
</dbReference>
<dbReference type="InterPro" id="IPR036047">
    <property type="entry name" value="F-box-like_dom_sf"/>
</dbReference>
<evidence type="ECO:0000313" key="4">
    <source>
        <dbReference type="Proteomes" id="UP001190700"/>
    </source>
</evidence>